<sequence>MQVTTAIKKMIDFYEGNVHDIDHFMKVWALAKTIGEEEGLDDQTQEILEYAAVVHDIACPLCRKKYGNTNGKHQEEESGPLVEAFFADLTVGTLNVDRIKWLVEHHHTYTNVEGMDYRILLEADFLVNAGESNYAKDVLENACVNIFRTETGIHLLKSMYL</sequence>
<feature type="domain" description="HD" evidence="1">
    <location>
        <begin position="21"/>
        <end position="113"/>
    </location>
</feature>
<proteinExistence type="predicted"/>
<reference evidence="2" key="1">
    <citation type="submission" date="2020-08" db="EMBL/GenBank/DDBJ databases">
        <title>Genome public.</title>
        <authorList>
            <person name="Liu C."/>
            <person name="Sun Q."/>
        </authorList>
    </citation>
    <scope>NUCLEOTIDE SEQUENCE</scope>
    <source>
        <strain evidence="2">BX1005</strain>
    </source>
</reference>
<dbReference type="InterPro" id="IPR003607">
    <property type="entry name" value="HD/PDEase_dom"/>
</dbReference>
<dbReference type="Proteomes" id="UP000606720">
    <property type="component" value="Unassembled WGS sequence"/>
</dbReference>
<dbReference type="AlphaFoldDB" id="A0A923RWK3"/>
<dbReference type="CDD" id="cd00077">
    <property type="entry name" value="HDc"/>
    <property type="match status" value="1"/>
</dbReference>
<keyword evidence="3" id="KW-1185">Reference proteome</keyword>
<dbReference type="RefSeq" id="WP_186867723.1">
    <property type="nucleotide sequence ID" value="NZ_JACOPH010000018.1"/>
</dbReference>
<dbReference type="InterPro" id="IPR006674">
    <property type="entry name" value="HD_domain"/>
</dbReference>
<protein>
    <submittedName>
        <fullName evidence="2">HD domain-containing protein</fullName>
    </submittedName>
</protein>
<organism evidence="2 3">
    <name type="scientific">Roseburia zhanii</name>
    <dbReference type="NCBI Taxonomy" id="2763064"/>
    <lineage>
        <taxon>Bacteria</taxon>
        <taxon>Bacillati</taxon>
        <taxon>Bacillota</taxon>
        <taxon>Clostridia</taxon>
        <taxon>Lachnospirales</taxon>
        <taxon>Lachnospiraceae</taxon>
        <taxon>Roseburia</taxon>
    </lineage>
</organism>
<evidence type="ECO:0000313" key="2">
    <source>
        <dbReference type="EMBL" id="MBC5715344.1"/>
    </source>
</evidence>
<evidence type="ECO:0000259" key="1">
    <source>
        <dbReference type="Pfam" id="PF01966"/>
    </source>
</evidence>
<dbReference type="Gene3D" id="1.10.3210.10">
    <property type="entry name" value="Hypothetical protein af1432"/>
    <property type="match status" value="1"/>
</dbReference>
<dbReference type="Pfam" id="PF01966">
    <property type="entry name" value="HD"/>
    <property type="match status" value="1"/>
</dbReference>
<evidence type="ECO:0000313" key="3">
    <source>
        <dbReference type="Proteomes" id="UP000606720"/>
    </source>
</evidence>
<dbReference type="SUPFAM" id="SSF109604">
    <property type="entry name" value="HD-domain/PDEase-like"/>
    <property type="match status" value="1"/>
</dbReference>
<name>A0A923RWK3_9FIRM</name>
<gene>
    <name evidence="2" type="ORF">H8S17_14240</name>
</gene>
<accession>A0A923RWK3</accession>
<dbReference type="EMBL" id="JACOPH010000018">
    <property type="protein sequence ID" value="MBC5715344.1"/>
    <property type="molecule type" value="Genomic_DNA"/>
</dbReference>
<comment type="caution">
    <text evidence="2">The sequence shown here is derived from an EMBL/GenBank/DDBJ whole genome shotgun (WGS) entry which is preliminary data.</text>
</comment>